<feature type="transmembrane region" description="Helical" evidence="1">
    <location>
        <begin position="144"/>
        <end position="167"/>
    </location>
</feature>
<evidence type="ECO:0000313" key="2">
    <source>
        <dbReference type="EMBL" id="KAJ8904916.1"/>
    </source>
</evidence>
<evidence type="ECO:0000313" key="3">
    <source>
        <dbReference type="Proteomes" id="UP001157974"/>
    </source>
</evidence>
<dbReference type="AlphaFoldDB" id="A0AAV8UWL9"/>
<comment type="caution">
    <text evidence="2">The sequence shown here is derived from an EMBL/GenBank/DDBJ whole genome shotgun (WGS) entry which is preliminary data.</text>
</comment>
<proteinExistence type="predicted"/>
<dbReference type="EMBL" id="JAMWBK010000005">
    <property type="protein sequence ID" value="KAJ8904916.1"/>
    <property type="molecule type" value="Genomic_DNA"/>
</dbReference>
<organism evidence="2 3">
    <name type="scientific">Rhodosorus marinus</name>
    <dbReference type="NCBI Taxonomy" id="101924"/>
    <lineage>
        <taxon>Eukaryota</taxon>
        <taxon>Rhodophyta</taxon>
        <taxon>Stylonematophyceae</taxon>
        <taxon>Stylonematales</taxon>
        <taxon>Stylonemataceae</taxon>
        <taxon>Rhodosorus</taxon>
    </lineage>
</organism>
<accession>A0AAV8UWL9</accession>
<gene>
    <name evidence="2" type="ORF">NDN08_001430</name>
</gene>
<sequence length="239" mass="26095">MIGQSSDWGFASLKAYLEFTRKVHKSLASLIIVIVSTSTALTYLFTDVLNPLVSGTWILGVFVAAIEWQKYRSFGRSFGFKEFIAYRHKGNGGTGADGPTCSCLGLVDPCFSRNDSTLSASLWTSIRGIGLDWSYIGHRRYHNYVVRSIALITNFGGMGVAALLMGWCEHAPGQPTKSNCIIVEKDHTLIIGWNAKVLQVIEETIKAGEQNGSGCCIVVLSTLPKEEMETKTSHQGHAA</sequence>
<reference evidence="2 3" key="1">
    <citation type="journal article" date="2023" name="Nat. Commun.">
        <title>Origin of minicircular mitochondrial genomes in red algae.</title>
        <authorList>
            <person name="Lee Y."/>
            <person name="Cho C.H."/>
            <person name="Lee Y.M."/>
            <person name="Park S.I."/>
            <person name="Yang J.H."/>
            <person name="West J.A."/>
            <person name="Bhattacharya D."/>
            <person name="Yoon H.S."/>
        </authorList>
    </citation>
    <scope>NUCLEOTIDE SEQUENCE [LARGE SCALE GENOMIC DNA]</scope>
    <source>
        <strain evidence="2 3">CCMP1338</strain>
        <tissue evidence="2">Whole cell</tissue>
    </source>
</reference>
<keyword evidence="1" id="KW-0472">Membrane</keyword>
<protein>
    <submittedName>
        <fullName evidence="2">Uncharacterized protein</fullName>
    </submittedName>
</protein>
<keyword evidence="3" id="KW-1185">Reference proteome</keyword>
<feature type="transmembrane region" description="Helical" evidence="1">
    <location>
        <begin position="51"/>
        <end position="68"/>
    </location>
</feature>
<name>A0AAV8UWL9_9RHOD</name>
<evidence type="ECO:0000256" key="1">
    <source>
        <dbReference type="SAM" id="Phobius"/>
    </source>
</evidence>
<keyword evidence="1" id="KW-1133">Transmembrane helix</keyword>
<keyword evidence="1" id="KW-0812">Transmembrane</keyword>
<dbReference type="Proteomes" id="UP001157974">
    <property type="component" value="Unassembled WGS sequence"/>
</dbReference>
<feature type="transmembrane region" description="Helical" evidence="1">
    <location>
        <begin position="27"/>
        <end position="45"/>
    </location>
</feature>